<dbReference type="EMBL" id="BSEJ01000010">
    <property type="protein sequence ID" value="GLJ62015.1"/>
    <property type="molecule type" value="Genomic_DNA"/>
</dbReference>
<protein>
    <recommendedName>
        <fullName evidence="1">N-acetyltransferase domain-containing protein</fullName>
    </recommendedName>
</protein>
<dbReference type="Pfam" id="PF00583">
    <property type="entry name" value="Acetyltransf_1"/>
    <property type="match status" value="1"/>
</dbReference>
<reference evidence="2" key="1">
    <citation type="journal article" date="2014" name="Int. J. Syst. Evol. Microbiol.">
        <title>Complete genome sequence of Corynebacterium casei LMG S-19264T (=DSM 44701T), isolated from a smear-ripened cheese.</title>
        <authorList>
            <consortium name="US DOE Joint Genome Institute (JGI-PGF)"/>
            <person name="Walter F."/>
            <person name="Albersmeier A."/>
            <person name="Kalinowski J."/>
            <person name="Ruckert C."/>
        </authorList>
    </citation>
    <scope>NUCLEOTIDE SEQUENCE</scope>
    <source>
        <strain evidence="2">VKM Ac-1020</strain>
    </source>
</reference>
<sequence length="184" mass="20096">MVVSEANSLVLHKLATSDRQEFVTRLQGSFDVGAAAYFDNDSSDPVISEAEIYQSMDHPGADTWDVREGGNGVGGAVVSIKEGGLAASLDLLFIDAGEHGRGLGSELWAAIEAHYPGVRVWKTMTPYDDTRNIHFYVNKCGFRIVEFFHPGHPDPHDTSPAAGAEERSIPDLMFAFEKNRSPLM</sequence>
<dbReference type="Proteomes" id="UP001142462">
    <property type="component" value="Unassembled WGS sequence"/>
</dbReference>
<evidence type="ECO:0000259" key="1">
    <source>
        <dbReference type="PROSITE" id="PS51186"/>
    </source>
</evidence>
<proteinExistence type="predicted"/>
<reference evidence="2" key="2">
    <citation type="submission" date="2023-01" db="EMBL/GenBank/DDBJ databases">
        <authorList>
            <person name="Sun Q."/>
            <person name="Evtushenko L."/>
        </authorList>
    </citation>
    <scope>NUCLEOTIDE SEQUENCE</scope>
    <source>
        <strain evidence="2">VKM Ac-1020</strain>
    </source>
</reference>
<feature type="domain" description="N-acetyltransferase" evidence="1">
    <location>
        <begin position="9"/>
        <end position="170"/>
    </location>
</feature>
<accession>A0A9W6H4I3</accession>
<dbReference type="SUPFAM" id="SSF55729">
    <property type="entry name" value="Acyl-CoA N-acyltransferases (Nat)"/>
    <property type="match status" value="1"/>
</dbReference>
<evidence type="ECO:0000313" key="2">
    <source>
        <dbReference type="EMBL" id="GLJ62015.1"/>
    </source>
</evidence>
<organism evidence="2 3">
    <name type="scientific">Microbacterium barkeri</name>
    <dbReference type="NCBI Taxonomy" id="33917"/>
    <lineage>
        <taxon>Bacteria</taxon>
        <taxon>Bacillati</taxon>
        <taxon>Actinomycetota</taxon>
        <taxon>Actinomycetes</taxon>
        <taxon>Micrococcales</taxon>
        <taxon>Microbacteriaceae</taxon>
        <taxon>Microbacterium</taxon>
    </lineage>
</organism>
<comment type="caution">
    <text evidence="2">The sequence shown here is derived from an EMBL/GenBank/DDBJ whole genome shotgun (WGS) entry which is preliminary data.</text>
</comment>
<evidence type="ECO:0000313" key="3">
    <source>
        <dbReference type="Proteomes" id="UP001142462"/>
    </source>
</evidence>
<dbReference type="Gene3D" id="3.40.630.30">
    <property type="match status" value="1"/>
</dbReference>
<dbReference type="GO" id="GO:0016747">
    <property type="term" value="F:acyltransferase activity, transferring groups other than amino-acyl groups"/>
    <property type="evidence" value="ECO:0007669"/>
    <property type="project" value="InterPro"/>
</dbReference>
<dbReference type="InterPro" id="IPR000182">
    <property type="entry name" value="GNAT_dom"/>
</dbReference>
<dbReference type="RefSeq" id="WP_271173724.1">
    <property type="nucleotide sequence ID" value="NZ_BSEJ01000010.1"/>
</dbReference>
<dbReference type="PROSITE" id="PS51186">
    <property type="entry name" value="GNAT"/>
    <property type="match status" value="1"/>
</dbReference>
<gene>
    <name evidence="2" type="primary">yrkN</name>
    <name evidence="2" type="ORF">GCM10017576_21450</name>
</gene>
<dbReference type="InterPro" id="IPR016181">
    <property type="entry name" value="Acyl_CoA_acyltransferase"/>
</dbReference>
<name>A0A9W6H4I3_9MICO</name>
<keyword evidence="3" id="KW-1185">Reference proteome</keyword>
<dbReference type="AlphaFoldDB" id="A0A9W6H4I3"/>